<reference evidence="2" key="1">
    <citation type="submission" date="2022-06" db="EMBL/GenBank/DDBJ databases">
        <title>Novel species in genus nocardia.</title>
        <authorList>
            <person name="Li F."/>
        </authorList>
    </citation>
    <scope>NUCLEOTIDE SEQUENCE</scope>
    <source>
        <strain evidence="2">CDC141</strain>
    </source>
</reference>
<keyword evidence="3" id="KW-1185">Reference proteome</keyword>
<sequence>MKRRALAAILDTEHRIRDLTLSSYRRWSVAARGLVLPVFTAAAQPAQPPPEPVEEPVIPPDVAALAAAYILWSQEMDGQFLPGLGQLLDGLVAAALAGHGLLRFDYPGRREPVDAADATRVVPMLTEWRAAFLAAVRERMAGTPATVQRDLQTTLDQHTTATVAQLRQVAADELTVRPGTRWDHRADTVARTEATAAYNAAQQAAGRLAHHIATTAGESVGYEKMWMSLHDGRTRPTHTAADGQRVPLDAAFRVGAADLDYPGDPNGPPHEVVNCRCAVAVIPIADRAPAGHDNSGTTAAAAAPTRKGTTTMARTFEALLMPTGVIGRSGMSMLSPTAVLIDTALPLALKWQPSDEPGHHGGLTIGAIEALELTNRGLIATGTLLDSPDTEAAMQQIQAGVTRPSAELVVREETLVDEHGTTLTPDTADEVWRSGGTVVMRMDKVEIVGGTLVSVPEFRDTTISVSDSEAAAPDLALVAATVVEPDRFDPEMFDNPMLDEPTPIHLTPDGRVVGHLAAWESLHRAIKDRAQHPYRSHSGYAEFHQSHVYLTTGEILRVGRLTVGGGHAPAGRGMRAAVAHYDDVATCWAHVRAGEDEHGIWVSGVVNPHASEAMVKQALGTPHSGHWERVGGHPELIAAHAVNVPGFAICSRKRDHAGDLAMVASFAPRQSRPPVSGTVLDEVARRAVEQYAEHTAARERAVTARRLVAAAAGRRQRILADVIREAAARRGM</sequence>
<protein>
    <submittedName>
        <fullName evidence="2">Phage head morphogenesis protein</fullName>
    </submittedName>
</protein>
<evidence type="ECO:0000259" key="1">
    <source>
        <dbReference type="Pfam" id="PF04233"/>
    </source>
</evidence>
<dbReference type="EMBL" id="JAMRXG010000018">
    <property type="protein sequence ID" value="MCM6777920.1"/>
    <property type="molecule type" value="Genomic_DNA"/>
</dbReference>
<organism evidence="2 3">
    <name type="scientific">Nocardia pulmonis</name>
    <dbReference type="NCBI Taxonomy" id="2951408"/>
    <lineage>
        <taxon>Bacteria</taxon>
        <taxon>Bacillati</taxon>
        <taxon>Actinomycetota</taxon>
        <taxon>Actinomycetes</taxon>
        <taxon>Mycobacteriales</taxon>
        <taxon>Nocardiaceae</taxon>
        <taxon>Nocardia</taxon>
    </lineage>
</organism>
<dbReference type="RefSeq" id="WP_251917382.1">
    <property type="nucleotide sequence ID" value="NZ_JAMRXG010000018.1"/>
</dbReference>
<comment type="caution">
    <text evidence="2">The sequence shown here is derived from an EMBL/GenBank/DDBJ whole genome shotgun (WGS) entry which is preliminary data.</text>
</comment>
<dbReference type="Pfam" id="PF04233">
    <property type="entry name" value="Phage_Mu_F"/>
    <property type="match status" value="1"/>
</dbReference>
<accession>A0A9X2ECL3</accession>
<dbReference type="Proteomes" id="UP001139157">
    <property type="component" value="Unassembled WGS sequence"/>
</dbReference>
<proteinExistence type="predicted"/>
<dbReference type="AlphaFoldDB" id="A0A9X2ECL3"/>
<dbReference type="InterPro" id="IPR006528">
    <property type="entry name" value="Phage_head_morphogenesis_dom"/>
</dbReference>
<evidence type="ECO:0000313" key="2">
    <source>
        <dbReference type="EMBL" id="MCM6777920.1"/>
    </source>
</evidence>
<gene>
    <name evidence="2" type="ORF">NDR86_30990</name>
</gene>
<feature type="domain" description="Phage head morphogenesis" evidence="1">
    <location>
        <begin position="176"/>
        <end position="279"/>
    </location>
</feature>
<name>A0A9X2ECL3_9NOCA</name>
<evidence type="ECO:0000313" key="3">
    <source>
        <dbReference type="Proteomes" id="UP001139157"/>
    </source>
</evidence>